<evidence type="ECO:0000313" key="4">
    <source>
        <dbReference type="Proteomes" id="UP000270342"/>
    </source>
</evidence>
<evidence type="ECO:0000256" key="1">
    <source>
        <dbReference type="SAM" id="Phobius"/>
    </source>
</evidence>
<comment type="caution">
    <text evidence="3">The sequence shown here is derived from an EMBL/GenBank/DDBJ whole genome shotgun (WGS) entry which is preliminary data.</text>
</comment>
<evidence type="ECO:0000313" key="3">
    <source>
        <dbReference type="EMBL" id="RKP55960.1"/>
    </source>
</evidence>
<organism evidence="3 4">
    <name type="scientific">Pararobbsia silviterrae</name>
    <dbReference type="NCBI Taxonomy" id="1792498"/>
    <lineage>
        <taxon>Bacteria</taxon>
        <taxon>Pseudomonadati</taxon>
        <taxon>Pseudomonadota</taxon>
        <taxon>Betaproteobacteria</taxon>
        <taxon>Burkholderiales</taxon>
        <taxon>Burkholderiaceae</taxon>
        <taxon>Pararobbsia</taxon>
    </lineage>
</organism>
<dbReference type="EMBL" id="RBZU01000004">
    <property type="protein sequence ID" value="RKP55960.1"/>
    <property type="molecule type" value="Genomic_DNA"/>
</dbReference>
<keyword evidence="1" id="KW-0812">Transmembrane</keyword>
<evidence type="ECO:0000259" key="2">
    <source>
        <dbReference type="Pfam" id="PF02470"/>
    </source>
</evidence>
<dbReference type="PANTHER" id="PTHR36698:SF2">
    <property type="entry name" value="MCE_MLAD DOMAIN-CONTAINING PROTEIN"/>
    <property type="match status" value="1"/>
</dbReference>
<keyword evidence="4" id="KW-1185">Reference proteome</keyword>
<feature type="domain" description="Mce/MlaD" evidence="2">
    <location>
        <begin position="68"/>
        <end position="143"/>
    </location>
</feature>
<reference evidence="3 4" key="1">
    <citation type="submission" date="2018-10" db="EMBL/GenBank/DDBJ databases">
        <title>Robbsia sp. DHC34, isolated from soil.</title>
        <authorList>
            <person name="Gao Z.-H."/>
            <person name="Qiu L.-H."/>
        </authorList>
    </citation>
    <scope>NUCLEOTIDE SEQUENCE [LARGE SCALE GENOMIC DNA]</scope>
    <source>
        <strain evidence="3 4">DHC34</strain>
    </source>
</reference>
<protein>
    <submittedName>
        <fullName evidence="3">MCE family protein</fullName>
    </submittedName>
</protein>
<keyword evidence="1" id="KW-0472">Membrane</keyword>
<feature type="transmembrane region" description="Helical" evidence="1">
    <location>
        <begin position="35"/>
        <end position="56"/>
    </location>
</feature>
<dbReference type="AlphaFoldDB" id="A0A494Y7R6"/>
<accession>A0A494Y7R6</accession>
<dbReference type="PANTHER" id="PTHR36698">
    <property type="entry name" value="BLL5892 PROTEIN"/>
    <property type="match status" value="1"/>
</dbReference>
<dbReference type="Proteomes" id="UP000270342">
    <property type="component" value="Unassembled WGS sequence"/>
</dbReference>
<dbReference type="Pfam" id="PF02470">
    <property type="entry name" value="MlaD"/>
    <property type="match status" value="1"/>
</dbReference>
<name>A0A494Y7R6_9BURK</name>
<dbReference type="InterPro" id="IPR003399">
    <property type="entry name" value="Mce/MlaD"/>
</dbReference>
<sequence>MHGSRPIFMDPAVVRRMRRMRRTEGSEMEARAHHVVIGLFTVIVVAAAMLFAMWLATGSAGRKTTEYDVVFSEPVVGLTEGNGVQYSGIKVGEVERLTLDPENPAKVRARIRVGADTPVKRDTVAKLALTGVTGISVIQLSGGSAQSERLTAPDGEIPVIIASPSSLAQLALRGGDVIANLDSTLHAVQQVLSDRNLEHIDATLENLSLVAQSLADQRDDIHALVSAATHGVRDADAAAVAVQGLAEQSRTLVSRHGEAIFSNTEHLTASLAKTSDALNAMVEQNASAIRAGSNGAAQLAPTLEALQQTLASLREVTRRFDDNPSGYLLNRDKTREFSP</sequence>
<proteinExistence type="predicted"/>
<keyword evidence="1" id="KW-1133">Transmembrane helix</keyword>
<gene>
    <name evidence="3" type="ORF">D7S86_12290</name>
</gene>